<feature type="domain" description="Heme NO-binding" evidence="1">
    <location>
        <begin position="2"/>
        <end position="161"/>
    </location>
</feature>
<dbReference type="Proteomes" id="UP000253951">
    <property type="component" value="Chromosome"/>
</dbReference>
<dbReference type="Pfam" id="PF07700">
    <property type="entry name" value="HNOB"/>
    <property type="match status" value="1"/>
</dbReference>
<dbReference type="PANTHER" id="PTHR45655:SF13">
    <property type="entry name" value="SOLUBLE GUANYLATE CYCLASE GCY-32-RELATED"/>
    <property type="match status" value="1"/>
</dbReference>
<dbReference type="KEGG" id="fat:DVK85_00980"/>
<organism evidence="2 3">
    <name type="scientific">Flavobacterium arcticum</name>
    <dbReference type="NCBI Taxonomy" id="1784713"/>
    <lineage>
        <taxon>Bacteria</taxon>
        <taxon>Pseudomonadati</taxon>
        <taxon>Bacteroidota</taxon>
        <taxon>Flavobacteriia</taxon>
        <taxon>Flavobacteriales</taxon>
        <taxon>Flavobacteriaceae</taxon>
        <taxon>Flavobacterium</taxon>
    </lineage>
</organism>
<dbReference type="AlphaFoldDB" id="A0A345H8G9"/>
<keyword evidence="3" id="KW-1185">Reference proteome</keyword>
<evidence type="ECO:0000313" key="3">
    <source>
        <dbReference type="Proteomes" id="UP000253951"/>
    </source>
</evidence>
<sequence length="179" mass="20812">MYGITYKSIKEYIVNSYGIAKWETIEKDGNITIDFSLMEQPYSDATNYKLAVLTTKHTGKPLEEVLFDFGEYIIKATSENYSVFMESRGNNLRNYLINLPNFHNRIMLIYPELTPPEFRVSSIENNCILLHYISTTPGMLFFIKGYLTGLMNIFKENPNVEVITPEDKTDKESIFKICW</sequence>
<evidence type="ECO:0000313" key="2">
    <source>
        <dbReference type="EMBL" id="AXG72879.1"/>
    </source>
</evidence>
<gene>
    <name evidence="2" type="ORF">DVK85_00980</name>
</gene>
<evidence type="ECO:0000259" key="1">
    <source>
        <dbReference type="Pfam" id="PF07700"/>
    </source>
</evidence>
<dbReference type="EMBL" id="CP031188">
    <property type="protein sequence ID" value="AXG72879.1"/>
    <property type="molecule type" value="Genomic_DNA"/>
</dbReference>
<dbReference type="InterPro" id="IPR024096">
    <property type="entry name" value="NO_sig/Golgi_transp_ligand-bd"/>
</dbReference>
<name>A0A345H8G9_9FLAO</name>
<dbReference type="OrthoDB" id="981203at2"/>
<dbReference type="RefSeq" id="WP_114676642.1">
    <property type="nucleotide sequence ID" value="NZ_CP031188.1"/>
</dbReference>
<protein>
    <submittedName>
        <fullName evidence="2">Heme NO-binding protein</fullName>
    </submittedName>
</protein>
<dbReference type="InterPro" id="IPR011644">
    <property type="entry name" value="Heme_NO-bd"/>
</dbReference>
<dbReference type="Gene3D" id="3.90.1520.10">
    <property type="entry name" value="H-NOX domain"/>
    <property type="match status" value="1"/>
</dbReference>
<accession>A0A345H8G9</accession>
<dbReference type="InterPro" id="IPR038158">
    <property type="entry name" value="H-NOX_domain_sf"/>
</dbReference>
<dbReference type="PANTHER" id="PTHR45655">
    <property type="entry name" value="GUANYLATE CYCLASE SOLUBLE SUBUNIT BETA-2"/>
    <property type="match status" value="1"/>
</dbReference>
<reference evidence="2 3" key="1">
    <citation type="submission" date="2018-07" db="EMBL/GenBank/DDBJ databases">
        <title>Complete genome sequence of Flavobacterium arcticum type strain SM1502T.</title>
        <authorList>
            <person name="Li Y."/>
            <person name="Li D.-D."/>
        </authorList>
    </citation>
    <scope>NUCLEOTIDE SEQUENCE [LARGE SCALE GENOMIC DNA]</scope>
    <source>
        <strain evidence="2 3">SM1502</strain>
    </source>
</reference>
<proteinExistence type="predicted"/>
<dbReference type="SUPFAM" id="SSF111126">
    <property type="entry name" value="Ligand-binding domain in the NO signalling and Golgi transport"/>
    <property type="match status" value="1"/>
</dbReference>
<dbReference type="GO" id="GO:0020037">
    <property type="term" value="F:heme binding"/>
    <property type="evidence" value="ECO:0007669"/>
    <property type="project" value="InterPro"/>
</dbReference>